<evidence type="ECO:0000313" key="2">
    <source>
        <dbReference type="EMBL" id="GBP61270.1"/>
    </source>
</evidence>
<sequence>MRAPARGRATARRASSWRFADSRAVRRYMGHKHIRRSSRRTVGSRHAAGETPPAQAARSRAELAAPDRLRPRSGPNHARPTSARTGLIFGVAKDFTALIVQDTEPREIFLGFRTSAEQKKQN</sequence>
<gene>
    <name evidence="2" type="ORF">EVAR_52758_1</name>
</gene>
<feature type="compositionally biased region" description="Basic residues" evidence="1">
    <location>
        <begin position="28"/>
        <end position="43"/>
    </location>
</feature>
<evidence type="ECO:0000313" key="3">
    <source>
        <dbReference type="Proteomes" id="UP000299102"/>
    </source>
</evidence>
<dbReference type="Proteomes" id="UP000299102">
    <property type="component" value="Unassembled WGS sequence"/>
</dbReference>
<protein>
    <submittedName>
        <fullName evidence="2">Uncharacterized protein</fullName>
    </submittedName>
</protein>
<proteinExistence type="predicted"/>
<accession>A0A4C1XDT9</accession>
<name>A0A4C1XDT9_EUMVA</name>
<keyword evidence="3" id="KW-1185">Reference proteome</keyword>
<dbReference type="EMBL" id="BGZK01000809">
    <property type="protein sequence ID" value="GBP61270.1"/>
    <property type="molecule type" value="Genomic_DNA"/>
</dbReference>
<feature type="compositionally biased region" description="Basic and acidic residues" evidence="1">
    <location>
        <begin position="59"/>
        <end position="70"/>
    </location>
</feature>
<evidence type="ECO:0000256" key="1">
    <source>
        <dbReference type="SAM" id="MobiDB-lite"/>
    </source>
</evidence>
<reference evidence="2 3" key="1">
    <citation type="journal article" date="2019" name="Commun. Biol.">
        <title>The bagworm genome reveals a unique fibroin gene that provides high tensile strength.</title>
        <authorList>
            <person name="Kono N."/>
            <person name="Nakamura H."/>
            <person name="Ohtoshi R."/>
            <person name="Tomita M."/>
            <person name="Numata K."/>
            <person name="Arakawa K."/>
        </authorList>
    </citation>
    <scope>NUCLEOTIDE SEQUENCE [LARGE SCALE GENOMIC DNA]</scope>
</reference>
<dbReference type="AlphaFoldDB" id="A0A4C1XDT9"/>
<feature type="region of interest" description="Disordered" evidence="1">
    <location>
        <begin position="28"/>
        <end position="84"/>
    </location>
</feature>
<comment type="caution">
    <text evidence="2">The sequence shown here is derived from an EMBL/GenBank/DDBJ whole genome shotgun (WGS) entry which is preliminary data.</text>
</comment>
<organism evidence="2 3">
    <name type="scientific">Eumeta variegata</name>
    <name type="common">Bagworm moth</name>
    <name type="synonym">Eumeta japonica</name>
    <dbReference type="NCBI Taxonomy" id="151549"/>
    <lineage>
        <taxon>Eukaryota</taxon>
        <taxon>Metazoa</taxon>
        <taxon>Ecdysozoa</taxon>
        <taxon>Arthropoda</taxon>
        <taxon>Hexapoda</taxon>
        <taxon>Insecta</taxon>
        <taxon>Pterygota</taxon>
        <taxon>Neoptera</taxon>
        <taxon>Endopterygota</taxon>
        <taxon>Lepidoptera</taxon>
        <taxon>Glossata</taxon>
        <taxon>Ditrysia</taxon>
        <taxon>Tineoidea</taxon>
        <taxon>Psychidae</taxon>
        <taxon>Oiketicinae</taxon>
        <taxon>Eumeta</taxon>
    </lineage>
</organism>